<reference evidence="7 8" key="1">
    <citation type="submission" date="2023-07" db="EMBL/GenBank/DDBJ databases">
        <title>Closed genome sequence of Methanosarcinaceae archaeon Am2.</title>
        <authorList>
            <person name="Poehlein A."/>
            <person name="Protasov E."/>
            <person name="Platt K."/>
            <person name="Reeh H."/>
            <person name="Daniel R."/>
            <person name="Brune A."/>
        </authorList>
    </citation>
    <scope>NUCLEOTIDE SEQUENCE [LARGE SCALE GENOMIC DNA]</scope>
    <source>
        <strain evidence="7 8">Am2</strain>
    </source>
</reference>
<keyword evidence="8" id="KW-1185">Reference proteome</keyword>
<dbReference type="Gene3D" id="3.30.70.1890">
    <property type="match status" value="1"/>
</dbReference>
<dbReference type="GO" id="GO:0051607">
    <property type="term" value="P:defense response to virus"/>
    <property type="evidence" value="ECO:0007669"/>
    <property type="project" value="UniProtKB-KW"/>
</dbReference>
<dbReference type="NCBIfam" id="TIGR01877">
    <property type="entry name" value="cas_cas6"/>
    <property type="match status" value="1"/>
</dbReference>
<feature type="site" description="Transition state stabilizer" evidence="4">
    <location>
        <position position="49"/>
    </location>
</feature>
<dbReference type="InterPro" id="IPR010156">
    <property type="entry name" value="CRISPR-assoc_prot_Cas6"/>
</dbReference>
<dbReference type="RefSeq" id="WP_338098533.1">
    <property type="nucleotide sequence ID" value="NZ_CP131061.1"/>
</dbReference>
<dbReference type="GO" id="GO:0016788">
    <property type="term" value="F:hydrolase activity, acting on ester bonds"/>
    <property type="evidence" value="ECO:0007669"/>
    <property type="project" value="InterPro"/>
</dbReference>
<dbReference type="Pfam" id="PF01881">
    <property type="entry name" value="Cas_Cas6_C"/>
    <property type="match status" value="1"/>
</dbReference>
<dbReference type="GO" id="GO:0003723">
    <property type="term" value="F:RNA binding"/>
    <property type="evidence" value="ECO:0007669"/>
    <property type="project" value="UniProtKB-KW"/>
</dbReference>
<dbReference type="AlphaFoldDB" id="A0AA96V6V4"/>
<feature type="active site" description="Proton acceptor" evidence="5">
    <location>
        <position position="28"/>
    </location>
</feature>
<evidence type="ECO:0000259" key="6">
    <source>
        <dbReference type="Pfam" id="PF01881"/>
    </source>
</evidence>
<dbReference type="PIRSF" id="PIRSF005054">
    <property type="entry name" value="PF1131"/>
    <property type="match status" value="1"/>
</dbReference>
<evidence type="ECO:0000256" key="2">
    <source>
        <dbReference type="ARBA" id="ARBA00022884"/>
    </source>
</evidence>
<keyword evidence="2" id="KW-0694">RNA-binding</keyword>
<evidence type="ECO:0000256" key="3">
    <source>
        <dbReference type="ARBA" id="ARBA00023118"/>
    </source>
</evidence>
<feature type="domain" description="CRISPR associated protein Cas6 C-terminal" evidence="6">
    <location>
        <begin position="123"/>
        <end position="233"/>
    </location>
</feature>
<dbReference type="EMBL" id="CP131061">
    <property type="protein sequence ID" value="WNY26268.1"/>
    <property type="molecule type" value="Genomic_DNA"/>
</dbReference>
<feature type="active site" description="Proton donor" evidence="5">
    <location>
        <position position="43"/>
    </location>
</feature>
<evidence type="ECO:0000256" key="4">
    <source>
        <dbReference type="PIRSR" id="PIRSR005054-1"/>
    </source>
</evidence>
<gene>
    <name evidence="7" type="ORF">MsAm2_00280</name>
</gene>
<dbReference type="GeneID" id="89227424"/>
<dbReference type="Proteomes" id="UP001304970">
    <property type="component" value="Chromosome"/>
</dbReference>
<evidence type="ECO:0000256" key="5">
    <source>
        <dbReference type="PIRSR" id="PIRSR005054-50"/>
    </source>
</evidence>
<proteinExistence type="inferred from homology"/>
<comment type="similarity">
    <text evidence="1">Belongs to the CRISPR-associated protein Cas6/Cse3/CasE family.</text>
</comment>
<dbReference type="PANTHER" id="PTHR36984">
    <property type="entry name" value="CRISPR-ASSOCIATED ENDORIBONUCLEASE CAS6 1"/>
    <property type="match status" value="1"/>
</dbReference>
<dbReference type="Gene3D" id="3.30.70.1900">
    <property type="match status" value="1"/>
</dbReference>
<name>A0AA96V6V4_9EURY</name>
<keyword evidence="3" id="KW-0051">Antiviral defense</keyword>
<evidence type="ECO:0000313" key="7">
    <source>
        <dbReference type="EMBL" id="WNY26268.1"/>
    </source>
</evidence>
<sequence length="237" mass="27545">MRSVLKLEVDKNTTIPFDYQYHLASMIYNSLNTGDLEYAKKLHAYQKYKFFTFSWLDIPKRTIVQNKGIKSTDGVVYLQLSSPNTEFLTVFLEGLFKEPVLKIGNFDAYPMEIRIEEEPSSFSVLKTISPICLRTRENVDGKLVGRDLLPNHSKFYENLKDNLKKKYESYYNKECNMNFELEILSAEAKRMQIKDTFVRCSNLIFSVSGDYDFIKFGYECGFGEKNSMGFGMVAEKK</sequence>
<accession>A0AA96V6V4</accession>
<evidence type="ECO:0000256" key="1">
    <source>
        <dbReference type="ARBA" id="ARBA00005937"/>
    </source>
</evidence>
<dbReference type="InterPro" id="IPR049435">
    <property type="entry name" value="Cas_Cas6_C"/>
</dbReference>
<evidence type="ECO:0000313" key="8">
    <source>
        <dbReference type="Proteomes" id="UP001304970"/>
    </source>
</evidence>
<dbReference type="PANTHER" id="PTHR36984:SF1">
    <property type="entry name" value="CRISPR-ASSOCIATED ENDORIBONUCLEASE CAS6 1"/>
    <property type="match status" value="1"/>
</dbReference>
<dbReference type="Pfam" id="PF21350">
    <property type="entry name" value="Cas6_I-A"/>
    <property type="match status" value="1"/>
</dbReference>
<protein>
    <recommendedName>
        <fullName evidence="6">CRISPR associated protein Cas6 C-terminal domain-containing protein</fullName>
    </recommendedName>
</protein>
<dbReference type="InterPro" id="IPR045747">
    <property type="entry name" value="CRISPR-assoc_prot_Cas6_N_sf"/>
</dbReference>
<organism evidence="7 8">
    <name type="scientific">Methanolapillus ohkumae</name>
    <dbReference type="NCBI Taxonomy" id="3028298"/>
    <lineage>
        <taxon>Archaea</taxon>
        <taxon>Methanobacteriati</taxon>
        <taxon>Methanobacteriota</taxon>
        <taxon>Stenosarchaea group</taxon>
        <taxon>Methanomicrobia</taxon>
        <taxon>Methanosarcinales</taxon>
        <taxon>Methanosarcinaceae</taxon>
        <taxon>Methanolapillus</taxon>
    </lineage>
</organism>